<dbReference type="InterPro" id="IPR034291">
    <property type="entry name" value="TMP_synthase"/>
</dbReference>
<dbReference type="EMBL" id="AP021876">
    <property type="protein sequence ID" value="BBO85383.1"/>
    <property type="molecule type" value="Genomic_DNA"/>
</dbReference>
<evidence type="ECO:0000313" key="15">
    <source>
        <dbReference type="Proteomes" id="UP000425960"/>
    </source>
</evidence>
<dbReference type="UniPathway" id="UPA00060">
    <property type="reaction ID" value="UER00141"/>
</dbReference>
<feature type="binding site" evidence="10">
    <location>
        <begin position="42"/>
        <end position="46"/>
    </location>
    <ligand>
        <name>4-amino-2-methyl-5-(diphosphooxymethyl)pyrimidine</name>
        <dbReference type="ChEBI" id="CHEBI:57841"/>
    </ligand>
</feature>
<dbReference type="GO" id="GO:0004789">
    <property type="term" value="F:thiamine-phosphate diphosphorylase activity"/>
    <property type="evidence" value="ECO:0007669"/>
    <property type="project" value="UniProtKB-UniRule"/>
</dbReference>
<dbReference type="PANTHER" id="PTHR20857">
    <property type="entry name" value="THIAMINE-PHOSPHATE PYROPHOSPHORYLASE"/>
    <property type="match status" value="1"/>
</dbReference>
<dbReference type="Gene3D" id="3.20.20.70">
    <property type="entry name" value="Aldolase class I"/>
    <property type="match status" value="1"/>
</dbReference>
<evidence type="ECO:0000256" key="9">
    <source>
        <dbReference type="ARBA" id="ARBA00047883"/>
    </source>
</evidence>
<dbReference type="RefSeq" id="WP_155325006.1">
    <property type="nucleotide sequence ID" value="NZ_AP021876.1"/>
</dbReference>
<dbReference type="InterPro" id="IPR013785">
    <property type="entry name" value="Aldolase_TIM"/>
</dbReference>
<feature type="binding site" evidence="10">
    <location>
        <position position="141"/>
    </location>
    <ligand>
        <name>4-amino-2-methyl-5-(diphosphooxymethyl)pyrimidine</name>
        <dbReference type="ChEBI" id="CHEBI:57841"/>
    </ligand>
</feature>
<keyword evidence="3 10" id="KW-0808">Transferase</keyword>
<feature type="binding site" evidence="10">
    <location>
        <position position="169"/>
    </location>
    <ligand>
        <name>2-[(2R,5Z)-2-carboxy-4-methylthiazol-5(2H)-ylidene]ethyl phosphate</name>
        <dbReference type="ChEBI" id="CHEBI:62899"/>
    </ligand>
</feature>
<dbReference type="Proteomes" id="UP000425960">
    <property type="component" value="Chromosome"/>
</dbReference>
<evidence type="ECO:0000256" key="12">
    <source>
        <dbReference type="RuleBase" id="RU004253"/>
    </source>
</evidence>
<evidence type="ECO:0000256" key="10">
    <source>
        <dbReference type="HAMAP-Rule" id="MF_00097"/>
    </source>
</evidence>
<keyword evidence="6 10" id="KW-0784">Thiamine biosynthesis</keyword>
<evidence type="ECO:0000256" key="11">
    <source>
        <dbReference type="RuleBase" id="RU003826"/>
    </source>
</evidence>
<feature type="binding site" evidence="10">
    <location>
        <begin position="138"/>
        <end position="140"/>
    </location>
    <ligand>
        <name>2-[(2R,5Z)-2-carboxy-4-methylthiazol-5(2H)-ylidene]ethyl phosphate</name>
        <dbReference type="ChEBI" id="CHEBI:62899"/>
    </ligand>
</feature>
<evidence type="ECO:0000256" key="7">
    <source>
        <dbReference type="ARBA" id="ARBA00047334"/>
    </source>
</evidence>
<gene>
    <name evidence="10 14" type="primary">thiE</name>
    <name evidence="14" type="ORF">DSCO28_59490</name>
</gene>
<comment type="catalytic activity">
    <reaction evidence="7 10 11">
        <text>4-methyl-5-(2-phosphooxyethyl)-thiazole + 4-amino-2-methyl-5-(diphosphooxymethyl)pyrimidine + H(+) = thiamine phosphate + diphosphate</text>
        <dbReference type="Rhea" id="RHEA:22328"/>
        <dbReference type="ChEBI" id="CHEBI:15378"/>
        <dbReference type="ChEBI" id="CHEBI:33019"/>
        <dbReference type="ChEBI" id="CHEBI:37575"/>
        <dbReference type="ChEBI" id="CHEBI:57841"/>
        <dbReference type="ChEBI" id="CHEBI:58296"/>
        <dbReference type="EC" id="2.5.1.3"/>
    </reaction>
</comment>
<evidence type="ECO:0000256" key="6">
    <source>
        <dbReference type="ARBA" id="ARBA00022977"/>
    </source>
</evidence>
<evidence type="ECO:0000256" key="3">
    <source>
        <dbReference type="ARBA" id="ARBA00022679"/>
    </source>
</evidence>
<keyword evidence="5 10" id="KW-0460">Magnesium</keyword>
<comment type="catalytic activity">
    <reaction evidence="8 10 11">
        <text>2-(2-carboxy-4-methylthiazol-5-yl)ethyl phosphate + 4-amino-2-methyl-5-(diphosphooxymethyl)pyrimidine + 2 H(+) = thiamine phosphate + CO2 + diphosphate</text>
        <dbReference type="Rhea" id="RHEA:47848"/>
        <dbReference type="ChEBI" id="CHEBI:15378"/>
        <dbReference type="ChEBI" id="CHEBI:16526"/>
        <dbReference type="ChEBI" id="CHEBI:33019"/>
        <dbReference type="ChEBI" id="CHEBI:37575"/>
        <dbReference type="ChEBI" id="CHEBI:57841"/>
        <dbReference type="ChEBI" id="CHEBI:62890"/>
        <dbReference type="EC" id="2.5.1.3"/>
    </reaction>
</comment>
<reference evidence="14 15" key="1">
    <citation type="submission" date="2019-11" db="EMBL/GenBank/DDBJ databases">
        <title>Comparative genomics of hydrocarbon-degrading Desulfosarcina strains.</title>
        <authorList>
            <person name="Watanabe M."/>
            <person name="Kojima H."/>
            <person name="Fukui M."/>
        </authorList>
    </citation>
    <scope>NUCLEOTIDE SEQUENCE [LARGE SCALE GENOMIC DNA]</scope>
    <source>
        <strain evidence="14 15">28bB2T</strain>
    </source>
</reference>
<dbReference type="SUPFAM" id="SSF51391">
    <property type="entry name" value="Thiamin phosphate synthase"/>
    <property type="match status" value="1"/>
</dbReference>
<dbReference type="GO" id="GO:0009229">
    <property type="term" value="P:thiamine diphosphate biosynthetic process"/>
    <property type="evidence" value="ECO:0007669"/>
    <property type="project" value="UniProtKB-UniRule"/>
</dbReference>
<dbReference type="Pfam" id="PF02581">
    <property type="entry name" value="TMP-TENI"/>
    <property type="match status" value="1"/>
</dbReference>
<feature type="binding site" evidence="10">
    <location>
        <begin position="189"/>
        <end position="190"/>
    </location>
    <ligand>
        <name>2-[(2R,5Z)-2-carboxy-4-methylthiazol-5(2H)-ylidene]ethyl phosphate</name>
        <dbReference type="ChEBI" id="CHEBI:62899"/>
    </ligand>
</feature>
<evidence type="ECO:0000313" key="14">
    <source>
        <dbReference type="EMBL" id="BBO85383.1"/>
    </source>
</evidence>
<dbReference type="InterPro" id="IPR022998">
    <property type="entry name" value="ThiamineP_synth_TenI"/>
</dbReference>
<name>A0A5K7ZYM9_9BACT</name>
<dbReference type="FunFam" id="3.20.20.70:FF:000096">
    <property type="entry name" value="Thiamine-phosphate synthase"/>
    <property type="match status" value="1"/>
</dbReference>
<evidence type="ECO:0000256" key="8">
    <source>
        <dbReference type="ARBA" id="ARBA00047851"/>
    </source>
</evidence>
<feature type="binding site" evidence="10">
    <location>
        <position position="112"/>
    </location>
    <ligand>
        <name>4-amino-2-methyl-5-(diphosphooxymethyl)pyrimidine</name>
        <dbReference type="ChEBI" id="CHEBI:57841"/>
    </ligand>
</feature>
<feature type="binding site" evidence="10">
    <location>
        <position position="73"/>
    </location>
    <ligand>
        <name>4-amino-2-methyl-5-(diphosphooxymethyl)pyrimidine</name>
        <dbReference type="ChEBI" id="CHEBI:57841"/>
    </ligand>
</feature>
<feature type="binding site" evidence="10">
    <location>
        <position position="74"/>
    </location>
    <ligand>
        <name>Mg(2+)</name>
        <dbReference type="ChEBI" id="CHEBI:18420"/>
    </ligand>
</feature>
<comment type="function">
    <text evidence="1 10">Condenses 4-methyl-5-(beta-hydroxyethyl)thiazole monophosphate (THZ-P) and 2-methyl-4-amino-5-hydroxymethyl pyrimidine pyrophosphate (HMP-PP) to form thiamine monophosphate (TMP).</text>
</comment>
<dbReference type="KEGG" id="dov:DSCO28_59490"/>
<comment type="similarity">
    <text evidence="10 11">Belongs to the thiamine-phosphate synthase family.</text>
</comment>
<comment type="cofactor">
    <cofactor evidence="10">
        <name>Mg(2+)</name>
        <dbReference type="ChEBI" id="CHEBI:18420"/>
    </cofactor>
    <text evidence="10">Binds 1 Mg(2+) ion per subunit.</text>
</comment>
<dbReference type="CDD" id="cd00564">
    <property type="entry name" value="TMP_TenI"/>
    <property type="match status" value="1"/>
</dbReference>
<dbReference type="GO" id="GO:0009228">
    <property type="term" value="P:thiamine biosynthetic process"/>
    <property type="evidence" value="ECO:0007669"/>
    <property type="project" value="UniProtKB-KW"/>
</dbReference>
<sequence length="214" mass="22787">MLKPDAFRRRLRFYFITDDQADGFSALEQVRVAIEAGATMVQYRNKSFQLTDYATVEAICRYCQVQRVPFVVNDHPLLARAVGADGVHVGQDDTPPRLARRIMGPRAIVGVSVSSLAELERTELTDCDYIGTGPIFPTGTKPDAKAVQGLSGLQTMAARSPLPVVAIGGIGPDRARDCFVHGAAGVAVISCISRAANPIKAAAAMADACDVSPV</sequence>
<keyword evidence="4 10" id="KW-0479">Metal-binding</keyword>
<dbReference type="GO" id="GO:0005737">
    <property type="term" value="C:cytoplasm"/>
    <property type="evidence" value="ECO:0007669"/>
    <property type="project" value="TreeGrafter"/>
</dbReference>
<dbReference type="InterPro" id="IPR036206">
    <property type="entry name" value="ThiamineP_synth_sf"/>
</dbReference>
<dbReference type="HAMAP" id="MF_00097">
    <property type="entry name" value="TMP_synthase"/>
    <property type="match status" value="1"/>
</dbReference>
<evidence type="ECO:0000256" key="4">
    <source>
        <dbReference type="ARBA" id="ARBA00022723"/>
    </source>
</evidence>
<dbReference type="EC" id="2.5.1.3" evidence="10"/>
<evidence type="ECO:0000256" key="5">
    <source>
        <dbReference type="ARBA" id="ARBA00022842"/>
    </source>
</evidence>
<accession>A0A5K7ZYM9</accession>
<evidence type="ECO:0000259" key="13">
    <source>
        <dbReference type="Pfam" id="PF02581"/>
    </source>
</evidence>
<dbReference type="GO" id="GO:0000287">
    <property type="term" value="F:magnesium ion binding"/>
    <property type="evidence" value="ECO:0007669"/>
    <property type="project" value="UniProtKB-UniRule"/>
</dbReference>
<comment type="catalytic activity">
    <reaction evidence="9 10 11">
        <text>2-[(2R,5Z)-2-carboxy-4-methylthiazol-5(2H)-ylidene]ethyl phosphate + 4-amino-2-methyl-5-(diphosphooxymethyl)pyrimidine + 2 H(+) = thiamine phosphate + CO2 + diphosphate</text>
        <dbReference type="Rhea" id="RHEA:47844"/>
        <dbReference type="ChEBI" id="CHEBI:15378"/>
        <dbReference type="ChEBI" id="CHEBI:16526"/>
        <dbReference type="ChEBI" id="CHEBI:33019"/>
        <dbReference type="ChEBI" id="CHEBI:37575"/>
        <dbReference type="ChEBI" id="CHEBI:57841"/>
        <dbReference type="ChEBI" id="CHEBI:62899"/>
        <dbReference type="EC" id="2.5.1.3"/>
    </reaction>
</comment>
<organism evidence="14 15">
    <name type="scientific">Desulfosarcina ovata subsp. sediminis</name>
    <dbReference type="NCBI Taxonomy" id="885957"/>
    <lineage>
        <taxon>Bacteria</taxon>
        <taxon>Pseudomonadati</taxon>
        <taxon>Thermodesulfobacteriota</taxon>
        <taxon>Desulfobacteria</taxon>
        <taxon>Desulfobacterales</taxon>
        <taxon>Desulfosarcinaceae</taxon>
        <taxon>Desulfosarcina</taxon>
    </lineage>
</organism>
<feature type="domain" description="Thiamine phosphate synthase/TenI" evidence="13">
    <location>
        <begin position="13"/>
        <end position="192"/>
    </location>
</feature>
<protein>
    <recommendedName>
        <fullName evidence="10">Thiamine-phosphate synthase</fullName>
        <shortName evidence="10">TP synthase</shortName>
        <shortName evidence="10">TPS</shortName>
        <ecNumber evidence="10">2.5.1.3</ecNumber>
    </recommendedName>
    <alternativeName>
        <fullName evidence="10">Thiamine-phosphate pyrophosphorylase</fullName>
        <shortName evidence="10">TMP pyrophosphorylase</shortName>
        <shortName evidence="10">TMP-PPase</shortName>
    </alternativeName>
</protein>
<dbReference type="PANTHER" id="PTHR20857:SF15">
    <property type="entry name" value="THIAMINE-PHOSPHATE SYNTHASE"/>
    <property type="match status" value="1"/>
</dbReference>
<evidence type="ECO:0000256" key="1">
    <source>
        <dbReference type="ARBA" id="ARBA00003814"/>
    </source>
</evidence>
<evidence type="ECO:0000256" key="2">
    <source>
        <dbReference type="ARBA" id="ARBA00005165"/>
    </source>
</evidence>
<feature type="binding site" evidence="10">
    <location>
        <position position="93"/>
    </location>
    <ligand>
        <name>Mg(2+)</name>
        <dbReference type="ChEBI" id="CHEBI:18420"/>
    </ligand>
</feature>
<dbReference type="AlphaFoldDB" id="A0A5K7ZYM9"/>
<comment type="pathway">
    <text evidence="2 10 12">Cofactor biosynthesis; thiamine diphosphate biosynthesis; thiamine phosphate from 4-amino-2-methyl-5-diphosphomethylpyrimidine and 4-methyl-5-(2-phosphoethyl)-thiazole: step 1/1.</text>
</comment>
<dbReference type="NCBIfam" id="TIGR00693">
    <property type="entry name" value="thiE"/>
    <property type="match status" value="1"/>
</dbReference>
<proteinExistence type="inferred from homology"/>